<feature type="chain" id="PRO_5001729636" evidence="3">
    <location>
        <begin position="20"/>
        <end position="387"/>
    </location>
</feature>
<gene>
    <name evidence="4" type="primary">Contig18371.g19513</name>
    <name evidence="4" type="ORF">STYLEM_13488</name>
</gene>
<keyword evidence="2" id="KW-0472">Membrane</keyword>
<dbReference type="Proteomes" id="UP000039865">
    <property type="component" value="Unassembled WGS sequence"/>
</dbReference>
<dbReference type="EMBL" id="CCKQ01012792">
    <property type="protein sequence ID" value="CDW84425.1"/>
    <property type="molecule type" value="Genomic_DNA"/>
</dbReference>
<feature type="region of interest" description="Disordered" evidence="1">
    <location>
        <begin position="187"/>
        <end position="219"/>
    </location>
</feature>
<keyword evidence="2" id="KW-1133">Transmembrane helix</keyword>
<keyword evidence="3" id="KW-0732">Signal</keyword>
<evidence type="ECO:0000256" key="2">
    <source>
        <dbReference type="SAM" id="Phobius"/>
    </source>
</evidence>
<evidence type="ECO:0000313" key="5">
    <source>
        <dbReference type="Proteomes" id="UP000039865"/>
    </source>
</evidence>
<keyword evidence="2" id="KW-0812">Transmembrane</keyword>
<proteinExistence type="predicted"/>
<evidence type="ECO:0000256" key="1">
    <source>
        <dbReference type="SAM" id="MobiDB-lite"/>
    </source>
</evidence>
<dbReference type="AlphaFoldDB" id="A0A078AQ01"/>
<feature type="transmembrane region" description="Helical" evidence="2">
    <location>
        <begin position="310"/>
        <end position="328"/>
    </location>
</feature>
<dbReference type="InParanoid" id="A0A078AQ01"/>
<reference evidence="4 5" key="1">
    <citation type="submission" date="2014-06" db="EMBL/GenBank/DDBJ databases">
        <authorList>
            <person name="Swart Estienne"/>
        </authorList>
    </citation>
    <scope>NUCLEOTIDE SEQUENCE [LARGE SCALE GENOMIC DNA]</scope>
    <source>
        <strain evidence="4 5">130c</strain>
    </source>
</reference>
<feature type="signal peptide" evidence="3">
    <location>
        <begin position="1"/>
        <end position="19"/>
    </location>
</feature>
<evidence type="ECO:0000313" key="4">
    <source>
        <dbReference type="EMBL" id="CDW84425.1"/>
    </source>
</evidence>
<sequence>MRTQILVFTIGLLLGYIRGAPQTDYQDEIDQYQKLYVCAYLSKYEVDQIKSQDKQDINEKQKLRIYYKMAAHCYNNIDQITANNGFEYNPATFDVNKVNQITNKYAFLKDIANLKILQSDFEVFDMLFDVSEEEERQILKLPPVQKFNEAPKLPPDFQMFPKPPNEKIQSFADIIGKENLDIDVPQAKPVQSSSTSTTTTTKTTTTTTKPTTTTTKTTTTTTTTKASTTKAAAKKPAISTSDDNSVVKESEIQQEVPQLEQPEIDVKVNVKKEYAQGPAKPSVTSDISNLQKKKTLGMYIDEFMEYADQIVTSKYFVLVLLGIIAFLFKQNKAAPVVEQRKAKKSRKVEETESEVEEEVVDKKEQDKNKDQQAADSQKQKQAKNKKK</sequence>
<protein>
    <submittedName>
        <fullName evidence="4">Uncharacterized protein</fullName>
    </submittedName>
</protein>
<feature type="region of interest" description="Disordered" evidence="1">
    <location>
        <begin position="339"/>
        <end position="387"/>
    </location>
</feature>
<accession>A0A078AQ01</accession>
<keyword evidence="5" id="KW-1185">Reference proteome</keyword>
<organism evidence="4 5">
    <name type="scientific">Stylonychia lemnae</name>
    <name type="common">Ciliate</name>
    <dbReference type="NCBI Taxonomy" id="5949"/>
    <lineage>
        <taxon>Eukaryota</taxon>
        <taxon>Sar</taxon>
        <taxon>Alveolata</taxon>
        <taxon>Ciliophora</taxon>
        <taxon>Intramacronucleata</taxon>
        <taxon>Spirotrichea</taxon>
        <taxon>Stichotrichia</taxon>
        <taxon>Sporadotrichida</taxon>
        <taxon>Oxytrichidae</taxon>
        <taxon>Stylonychinae</taxon>
        <taxon>Stylonychia</taxon>
    </lineage>
</organism>
<feature type="compositionally biased region" description="Basic and acidic residues" evidence="1">
    <location>
        <begin position="360"/>
        <end position="372"/>
    </location>
</feature>
<name>A0A078AQ01_STYLE</name>
<feature type="compositionally biased region" description="Low complexity" evidence="1">
    <location>
        <begin position="192"/>
        <end position="219"/>
    </location>
</feature>
<evidence type="ECO:0000256" key="3">
    <source>
        <dbReference type="SAM" id="SignalP"/>
    </source>
</evidence>